<evidence type="ECO:0000256" key="1">
    <source>
        <dbReference type="ARBA" id="ARBA00001917"/>
    </source>
</evidence>
<keyword evidence="6" id="KW-0479">Metal-binding</keyword>
<dbReference type="EC" id="1.3.1.34" evidence="12"/>
<feature type="domain" description="NADH:flavin oxidoreductase/NADH oxidase N-terminal" evidence="10">
    <location>
        <begin position="7"/>
        <end position="332"/>
    </location>
</feature>
<dbReference type="AlphaFoldDB" id="A0A0A0JX72"/>
<dbReference type="GO" id="GO:0010181">
    <property type="term" value="F:FMN binding"/>
    <property type="evidence" value="ECO:0007669"/>
    <property type="project" value="InterPro"/>
</dbReference>
<accession>A0A0A0JX72</accession>
<comment type="cofactor">
    <cofactor evidence="2">
        <name>[4Fe-4S] cluster</name>
        <dbReference type="ChEBI" id="CHEBI:49883"/>
    </cofactor>
</comment>
<dbReference type="InterPro" id="IPR023753">
    <property type="entry name" value="FAD/NAD-binding_dom"/>
</dbReference>
<evidence type="ECO:0000313" key="12">
    <source>
        <dbReference type="EMBL" id="KGN40186.1"/>
    </source>
</evidence>
<dbReference type="Proteomes" id="UP000030013">
    <property type="component" value="Unassembled WGS sequence"/>
</dbReference>
<evidence type="ECO:0000256" key="4">
    <source>
        <dbReference type="ARBA" id="ARBA00022630"/>
    </source>
</evidence>
<evidence type="ECO:0000256" key="3">
    <source>
        <dbReference type="ARBA" id="ARBA00011048"/>
    </source>
</evidence>
<dbReference type="InterPro" id="IPR013785">
    <property type="entry name" value="Aldolase_TIM"/>
</dbReference>
<dbReference type="InterPro" id="IPR001155">
    <property type="entry name" value="OxRdtase_FMN_N"/>
</dbReference>
<keyword evidence="13" id="KW-1185">Reference proteome</keyword>
<gene>
    <name evidence="12" type="primary">fadH</name>
    <name evidence="12" type="ORF">N801_16365</name>
</gene>
<keyword evidence="9" id="KW-0411">Iron-sulfur</keyword>
<dbReference type="SUPFAM" id="SSF51905">
    <property type="entry name" value="FAD/NAD(P)-binding domain"/>
    <property type="match status" value="1"/>
</dbReference>
<dbReference type="eggNOG" id="COG1902">
    <property type="taxonomic scope" value="Bacteria"/>
</dbReference>
<dbReference type="EMBL" id="AVPL01000050">
    <property type="protein sequence ID" value="KGN40186.1"/>
    <property type="molecule type" value="Genomic_DNA"/>
</dbReference>
<dbReference type="GO" id="GO:0008670">
    <property type="term" value="F:2,4-dienoyl-CoA reductase (NADPH) activity"/>
    <property type="evidence" value="ECO:0007669"/>
    <property type="project" value="UniProtKB-EC"/>
</dbReference>
<dbReference type="Pfam" id="PF00724">
    <property type="entry name" value="Oxidored_FMN"/>
    <property type="match status" value="1"/>
</dbReference>
<dbReference type="GO" id="GO:0046872">
    <property type="term" value="F:metal ion binding"/>
    <property type="evidence" value="ECO:0007669"/>
    <property type="project" value="UniProtKB-KW"/>
</dbReference>
<dbReference type="Gene3D" id="3.20.20.70">
    <property type="entry name" value="Aldolase class I"/>
    <property type="match status" value="1"/>
</dbReference>
<evidence type="ECO:0000256" key="7">
    <source>
        <dbReference type="ARBA" id="ARBA00023002"/>
    </source>
</evidence>
<dbReference type="RefSeq" id="WP_035939454.1">
    <property type="nucleotide sequence ID" value="NZ_AVPL01000050.1"/>
</dbReference>
<comment type="similarity">
    <text evidence="3">In the N-terminal section; belongs to the NADH:flavin oxidoreductase/NADH oxidase family.</text>
</comment>
<dbReference type="InterPro" id="IPR051793">
    <property type="entry name" value="NADH:flavin_oxidoreductase"/>
</dbReference>
<dbReference type="GO" id="GO:0051536">
    <property type="term" value="F:iron-sulfur cluster binding"/>
    <property type="evidence" value="ECO:0007669"/>
    <property type="project" value="UniProtKB-KW"/>
</dbReference>
<feature type="domain" description="FAD/NAD(P)-binding" evidence="11">
    <location>
        <begin position="377"/>
        <end position="643"/>
    </location>
</feature>
<reference evidence="12 13" key="1">
    <citation type="submission" date="2013-08" db="EMBL/GenBank/DDBJ databases">
        <title>The genome sequence of Knoellia aerolata.</title>
        <authorList>
            <person name="Zhu W."/>
            <person name="Wang G."/>
        </authorList>
    </citation>
    <scope>NUCLEOTIDE SEQUENCE [LARGE SCALE GENOMIC DNA]</scope>
    <source>
        <strain evidence="12 13">DSM 18566</strain>
    </source>
</reference>
<keyword evidence="5" id="KW-0288">FMN</keyword>
<proteinExistence type="inferred from homology"/>
<dbReference type="Gene3D" id="3.40.50.720">
    <property type="entry name" value="NAD(P)-binding Rossmann-like Domain"/>
    <property type="match status" value="1"/>
</dbReference>
<dbReference type="eggNOG" id="COG0446">
    <property type="taxonomic scope" value="Bacteria"/>
</dbReference>
<dbReference type="SUPFAM" id="SSF51395">
    <property type="entry name" value="FMN-linked oxidoreductases"/>
    <property type="match status" value="1"/>
</dbReference>
<evidence type="ECO:0000259" key="11">
    <source>
        <dbReference type="Pfam" id="PF07992"/>
    </source>
</evidence>
<keyword evidence="4" id="KW-0285">Flavoprotein</keyword>
<keyword evidence="7 12" id="KW-0560">Oxidoreductase</keyword>
<dbReference type="STRING" id="1385519.N801_16365"/>
<dbReference type="Pfam" id="PF07992">
    <property type="entry name" value="Pyr_redox_2"/>
    <property type="match status" value="1"/>
</dbReference>
<evidence type="ECO:0000256" key="5">
    <source>
        <dbReference type="ARBA" id="ARBA00022643"/>
    </source>
</evidence>
<dbReference type="OrthoDB" id="3169239at2"/>
<dbReference type="InterPro" id="IPR036188">
    <property type="entry name" value="FAD/NAD-bd_sf"/>
</dbReference>
<comment type="cofactor">
    <cofactor evidence="1">
        <name>FMN</name>
        <dbReference type="ChEBI" id="CHEBI:58210"/>
    </cofactor>
</comment>
<evidence type="ECO:0000256" key="2">
    <source>
        <dbReference type="ARBA" id="ARBA00001966"/>
    </source>
</evidence>
<dbReference type="PANTHER" id="PTHR42917:SF2">
    <property type="entry name" value="2,4-DIENOYL-COA REDUCTASE [(2E)-ENOYL-COA-PRODUCING]"/>
    <property type="match status" value="1"/>
</dbReference>
<keyword evidence="8" id="KW-0408">Iron</keyword>
<sequence>MTAYPHLLAPLDLGHLTLPNRVVMGSMHTGLEDRARDFPKLAAFFAERARGGAGLIITGGFAPNIEGTLLPLASKLTTRREARQHRVLTDAVHGAGGRVALQLLHAGRYAYTPWCVAPSAIRSPISKFRPRALSARGVERTLAAFVRSARLAREAGYDGVEVMGSEGYLINQFLAPRTNHRTDAWGGTPEKRRRFAVEAVRRIREEVGEDFLVIYRISAVDLVPDGQTWDEVAALAREVEAAGASVLNLGIGWHEARVPTIVTSVPRAAFASYAARLKSETSLPVIATNRINMPEVAESILGAGDADLVSLARPFLADPDWVRKAAESRSDEINTCIACNQACLDHTFRKQRATCLLNPRAAYETELVLGPTRRARRIAVVGAGPAGLACATALAERGHSVDLFEARDDIGGQFAIAQRIPGKEEFSESVRYFRRRIEVTGVRLHVGHRVTADELRAGGFDEVVVATGVEPRVPSIPGVDHPSVMTYAELVRGEREPGPRVAVIGAGGIGVDISEFLTAQPSATLDLDRWRAEWGVGDPALTRGGLTAAVVEMPKHEVALLQRKATGIGRGLGKTTGWVHRAALKAKGVEQVTGVSYDLIDDAGVHVSFGDAEGAPPPRVIEVDTVVLCAGQESVRTLADELGPDGIPVHVIGGADVAAEVDAKRAIRQGTELAARL</sequence>
<dbReference type="PRINTS" id="PR00368">
    <property type="entry name" value="FADPNR"/>
</dbReference>
<comment type="caution">
    <text evidence="12">The sequence shown here is derived from an EMBL/GenBank/DDBJ whole genome shotgun (WGS) entry which is preliminary data.</text>
</comment>
<dbReference type="CDD" id="cd02930">
    <property type="entry name" value="DCR_FMN"/>
    <property type="match status" value="1"/>
</dbReference>
<dbReference type="PANTHER" id="PTHR42917">
    <property type="entry name" value="2,4-DIENOYL-COA REDUCTASE"/>
    <property type="match status" value="1"/>
</dbReference>
<dbReference type="SUPFAM" id="SSF51971">
    <property type="entry name" value="Nucleotide-binding domain"/>
    <property type="match status" value="1"/>
</dbReference>
<evidence type="ECO:0000256" key="6">
    <source>
        <dbReference type="ARBA" id="ARBA00022723"/>
    </source>
</evidence>
<evidence type="ECO:0000259" key="10">
    <source>
        <dbReference type="Pfam" id="PF00724"/>
    </source>
</evidence>
<evidence type="ECO:0000313" key="13">
    <source>
        <dbReference type="Proteomes" id="UP000030013"/>
    </source>
</evidence>
<organism evidence="12 13">
    <name type="scientific">Knoellia aerolata DSM 18566</name>
    <dbReference type="NCBI Taxonomy" id="1385519"/>
    <lineage>
        <taxon>Bacteria</taxon>
        <taxon>Bacillati</taxon>
        <taxon>Actinomycetota</taxon>
        <taxon>Actinomycetes</taxon>
        <taxon>Micrococcales</taxon>
        <taxon>Intrasporangiaceae</taxon>
        <taxon>Knoellia</taxon>
    </lineage>
</organism>
<evidence type="ECO:0000256" key="9">
    <source>
        <dbReference type="ARBA" id="ARBA00023014"/>
    </source>
</evidence>
<name>A0A0A0JX72_9MICO</name>
<protein>
    <submittedName>
        <fullName evidence="12">2,4-dienoyl-CoA reductase</fullName>
        <ecNumber evidence="12">1.3.1.34</ecNumber>
    </submittedName>
</protein>
<dbReference type="Gene3D" id="3.50.50.60">
    <property type="entry name" value="FAD/NAD(P)-binding domain"/>
    <property type="match status" value="1"/>
</dbReference>
<evidence type="ECO:0000256" key="8">
    <source>
        <dbReference type="ARBA" id="ARBA00023004"/>
    </source>
</evidence>